<dbReference type="InterPro" id="IPR014746">
    <property type="entry name" value="Gln_synth/guanido_kin_cat_dom"/>
</dbReference>
<evidence type="ECO:0000256" key="5">
    <source>
        <dbReference type="PROSITE-ProRule" id="PRU00843"/>
    </source>
</evidence>
<dbReference type="PROSITE" id="PS00112">
    <property type="entry name" value="PHOSPHAGEN_KINASE"/>
    <property type="match status" value="1"/>
</dbReference>
<reference evidence="8" key="1">
    <citation type="submission" date="2020-10" db="EMBL/GenBank/DDBJ databases">
        <authorList>
            <person name="Gilroy R."/>
        </authorList>
    </citation>
    <scope>NUCLEOTIDE SEQUENCE</scope>
    <source>
        <strain evidence="8">ChiW25-3613</strain>
    </source>
</reference>
<keyword evidence="3 5" id="KW-0418">Kinase</keyword>
<dbReference type="EMBL" id="DVHB01000083">
    <property type="protein sequence ID" value="HIR39727.1"/>
    <property type="molecule type" value="Genomic_DNA"/>
</dbReference>
<comment type="caution">
    <text evidence="8">The sequence shown here is derived from an EMBL/GenBank/DDBJ whole genome shotgun (WGS) entry which is preliminary data.</text>
</comment>
<evidence type="ECO:0000313" key="9">
    <source>
        <dbReference type="Proteomes" id="UP000824179"/>
    </source>
</evidence>
<sequence>MSQINDGTLVSTRIRLARNLEGYPFPSHLKDEKQAKEIIRLVSSGLNRLDDFKLYYMDGISDWEANFLKENHLISPALIERKRYGAALINEDHSVSVMINEEDHLREQCIIKGLQLGRAYDKISEIDSKIGRSIKFAYDEQLGYLTACPTNLGTGLRASVMLFLPALTINGSMREVVRSISRLGLTVRGMYGEGSEAEGYMYQVSNEVTLGVSEEEILSQVDEVARKVRSLENAERDRLKRGQSRLAVKDKCMRAYGVITNCVVLSSGELASLASDVKLGACLGYIPISDVSAVDDLIVAMQPYNINRAAGRTLSAGERDVYRAEYVSSRIKKLAGVK</sequence>
<dbReference type="AlphaFoldDB" id="A0A9D1AFV8"/>
<dbReference type="PANTHER" id="PTHR11547:SF38">
    <property type="entry name" value="ARGININE KINASE 1-RELATED"/>
    <property type="match status" value="1"/>
</dbReference>
<dbReference type="GO" id="GO:0005524">
    <property type="term" value="F:ATP binding"/>
    <property type="evidence" value="ECO:0007669"/>
    <property type="project" value="UniProtKB-UniRule"/>
</dbReference>
<feature type="binding site" evidence="5">
    <location>
        <begin position="188"/>
        <end position="193"/>
    </location>
    <ligand>
        <name>ATP</name>
        <dbReference type="ChEBI" id="CHEBI:30616"/>
    </ligand>
</feature>
<dbReference type="InterPro" id="IPR023660">
    <property type="entry name" value="Arg_Kinase"/>
</dbReference>
<keyword evidence="4 5" id="KW-0067">ATP-binding</keyword>
<feature type="binding site" evidence="5">
    <location>
        <begin position="157"/>
        <end position="161"/>
    </location>
    <ligand>
        <name>ATP</name>
        <dbReference type="ChEBI" id="CHEBI:30616"/>
    </ligand>
</feature>
<evidence type="ECO:0000256" key="6">
    <source>
        <dbReference type="RuleBase" id="RU000505"/>
    </source>
</evidence>
<dbReference type="Pfam" id="PF00217">
    <property type="entry name" value="ATP-gua_Ptrans"/>
    <property type="match status" value="1"/>
</dbReference>
<feature type="binding site" evidence="5">
    <location>
        <position position="106"/>
    </location>
    <ligand>
        <name>ATP</name>
        <dbReference type="ChEBI" id="CHEBI:30616"/>
    </ligand>
</feature>
<evidence type="ECO:0000259" key="7">
    <source>
        <dbReference type="PROSITE" id="PS51510"/>
    </source>
</evidence>
<keyword evidence="1 5" id="KW-0808">Transferase</keyword>
<dbReference type="GO" id="GO:0005615">
    <property type="term" value="C:extracellular space"/>
    <property type="evidence" value="ECO:0007669"/>
    <property type="project" value="TreeGrafter"/>
</dbReference>
<dbReference type="GO" id="GO:0046314">
    <property type="term" value="P:phosphocreatine biosynthetic process"/>
    <property type="evidence" value="ECO:0007669"/>
    <property type="project" value="InterPro"/>
</dbReference>
<dbReference type="SUPFAM" id="SSF55931">
    <property type="entry name" value="Glutamine synthetase/guanido kinase"/>
    <property type="match status" value="1"/>
</dbReference>
<evidence type="ECO:0000256" key="1">
    <source>
        <dbReference type="ARBA" id="ARBA00022679"/>
    </source>
</evidence>
<dbReference type="PANTHER" id="PTHR11547">
    <property type="entry name" value="ARGININE OR CREATINE KINASE"/>
    <property type="match status" value="1"/>
</dbReference>
<dbReference type="CDD" id="cd07930">
    <property type="entry name" value="bacterial_phosphagen_kinase"/>
    <property type="match status" value="1"/>
</dbReference>
<keyword evidence="2 5" id="KW-0547">Nucleotide-binding</keyword>
<dbReference type="PROSITE" id="PS51510">
    <property type="entry name" value="PHOSPHAGEN_KINASE_C"/>
    <property type="match status" value="1"/>
</dbReference>
<feature type="binding site" evidence="5">
    <location>
        <position position="72"/>
    </location>
    <ligand>
        <name>ATP</name>
        <dbReference type="ChEBI" id="CHEBI:30616"/>
    </ligand>
</feature>
<name>A0A9D1AFV8_9FIRM</name>
<evidence type="ECO:0000313" key="8">
    <source>
        <dbReference type="EMBL" id="HIR39727.1"/>
    </source>
</evidence>
<evidence type="ECO:0000256" key="2">
    <source>
        <dbReference type="ARBA" id="ARBA00022741"/>
    </source>
</evidence>
<reference evidence="8" key="2">
    <citation type="journal article" date="2021" name="PeerJ">
        <title>Extensive microbial diversity within the chicken gut microbiome revealed by metagenomics and culture.</title>
        <authorList>
            <person name="Gilroy R."/>
            <person name="Ravi A."/>
            <person name="Getino M."/>
            <person name="Pursley I."/>
            <person name="Horton D.L."/>
            <person name="Alikhan N.F."/>
            <person name="Baker D."/>
            <person name="Gharbi K."/>
            <person name="Hall N."/>
            <person name="Watson M."/>
            <person name="Adriaenssens E.M."/>
            <person name="Foster-Nyarko E."/>
            <person name="Jarju S."/>
            <person name="Secka A."/>
            <person name="Antonio M."/>
            <person name="Oren A."/>
            <person name="Chaudhuri R.R."/>
            <person name="La Ragione R."/>
            <person name="Hildebrand F."/>
            <person name="Pallen M.J."/>
        </authorList>
    </citation>
    <scope>NUCLEOTIDE SEQUENCE</scope>
    <source>
        <strain evidence="8">ChiW25-3613</strain>
    </source>
</reference>
<comment type="similarity">
    <text evidence="5 6">Belongs to the ATP:guanido phosphotransferase family.</text>
</comment>
<dbReference type="InterPro" id="IPR000749">
    <property type="entry name" value="ATP-guanido_PTrfase"/>
</dbReference>
<dbReference type="InterPro" id="IPR022414">
    <property type="entry name" value="ATP-guanido_PTrfase_cat"/>
</dbReference>
<dbReference type="InterPro" id="IPR022415">
    <property type="entry name" value="ATP-guanido_PTrfase_AS"/>
</dbReference>
<gene>
    <name evidence="8" type="ORF">IAB90_05010</name>
</gene>
<evidence type="ECO:0000256" key="4">
    <source>
        <dbReference type="ARBA" id="ARBA00022840"/>
    </source>
</evidence>
<dbReference type="Proteomes" id="UP000824179">
    <property type="component" value="Unassembled WGS sequence"/>
</dbReference>
<feature type="domain" description="Phosphagen kinase C-terminal" evidence="7">
    <location>
        <begin position="8"/>
        <end position="235"/>
    </location>
</feature>
<proteinExistence type="inferred from homology"/>
<feature type="binding site" evidence="5">
    <location>
        <begin position="11"/>
        <end position="15"/>
    </location>
    <ligand>
        <name>ATP</name>
        <dbReference type="ChEBI" id="CHEBI:30616"/>
    </ligand>
</feature>
<organism evidence="8 9">
    <name type="scientific">Candidatus Coproplasma stercoripullorum</name>
    <dbReference type="NCBI Taxonomy" id="2840751"/>
    <lineage>
        <taxon>Bacteria</taxon>
        <taxon>Bacillati</taxon>
        <taxon>Bacillota</taxon>
        <taxon>Clostridia</taxon>
        <taxon>Eubacteriales</taxon>
        <taxon>Candidatus Coproplasma</taxon>
    </lineage>
</organism>
<dbReference type="Gene3D" id="3.30.590.10">
    <property type="entry name" value="Glutamine synthetase/guanido kinase, catalytic domain"/>
    <property type="match status" value="1"/>
</dbReference>
<accession>A0A9D1AFV8</accession>
<protein>
    <submittedName>
        <fullName evidence="8">Protein arginine kinase</fullName>
    </submittedName>
</protein>
<evidence type="ECO:0000256" key="3">
    <source>
        <dbReference type="ARBA" id="ARBA00022777"/>
    </source>
</evidence>
<dbReference type="GO" id="GO:0004111">
    <property type="term" value="F:creatine kinase activity"/>
    <property type="evidence" value="ECO:0007669"/>
    <property type="project" value="InterPro"/>
</dbReference>